<dbReference type="EMBL" id="MFCV01000044">
    <property type="protein sequence ID" value="OGE30719.1"/>
    <property type="molecule type" value="Genomic_DNA"/>
</dbReference>
<dbReference type="Proteomes" id="UP000176902">
    <property type="component" value="Unassembled WGS sequence"/>
</dbReference>
<accession>A0A1F5JQ55</accession>
<comment type="caution">
    <text evidence="2">The sequence shown here is derived from an EMBL/GenBank/DDBJ whole genome shotgun (WGS) entry which is preliminary data.</text>
</comment>
<feature type="transmembrane region" description="Helical" evidence="1">
    <location>
        <begin position="12"/>
        <end position="31"/>
    </location>
</feature>
<keyword evidence="1" id="KW-0472">Membrane</keyword>
<keyword evidence="1" id="KW-0812">Transmembrane</keyword>
<name>A0A1F5JQ55_9BACT</name>
<evidence type="ECO:0000256" key="1">
    <source>
        <dbReference type="SAM" id="Phobius"/>
    </source>
</evidence>
<keyword evidence="1" id="KW-1133">Transmembrane helix</keyword>
<protein>
    <submittedName>
        <fullName evidence="2">Uncharacterized protein</fullName>
    </submittedName>
</protein>
<gene>
    <name evidence="2" type="ORF">A3C59_03315</name>
</gene>
<evidence type="ECO:0000313" key="3">
    <source>
        <dbReference type="Proteomes" id="UP000176902"/>
    </source>
</evidence>
<proteinExistence type="predicted"/>
<sequence>MRRFLINIYTKIFLIALIALDCGVFNLLVILPSLRSFIFPLKEFYFIICQEFVYIYKEDFLGIFKICFRRRTILIL</sequence>
<evidence type="ECO:0000313" key="2">
    <source>
        <dbReference type="EMBL" id="OGE30719.1"/>
    </source>
</evidence>
<reference evidence="2 3" key="1">
    <citation type="journal article" date="2016" name="Nat. Commun.">
        <title>Thousands of microbial genomes shed light on interconnected biogeochemical processes in an aquifer system.</title>
        <authorList>
            <person name="Anantharaman K."/>
            <person name="Brown C.T."/>
            <person name="Hug L.A."/>
            <person name="Sharon I."/>
            <person name="Castelle C.J."/>
            <person name="Probst A.J."/>
            <person name="Thomas B.C."/>
            <person name="Singh A."/>
            <person name="Wilkins M.J."/>
            <person name="Karaoz U."/>
            <person name="Brodie E.L."/>
            <person name="Williams K.H."/>
            <person name="Hubbard S.S."/>
            <person name="Banfield J.F."/>
        </authorList>
    </citation>
    <scope>NUCLEOTIDE SEQUENCE [LARGE SCALE GENOMIC DNA]</scope>
</reference>
<dbReference type="AlphaFoldDB" id="A0A1F5JQ55"/>
<organism evidence="2 3">
    <name type="scientific">Candidatus Daviesbacteria bacterium RIFCSPHIGHO2_02_FULL_36_13</name>
    <dbReference type="NCBI Taxonomy" id="1797768"/>
    <lineage>
        <taxon>Bacteria</taxon>
        <taxon>Candidatus Daviesiibacteriota</taxon>
    </lineage>
</organism>